<dbReference type="GeneID" id="4705965"/>
<feature type="compositionally biased region" description="Basic and acidic residues" evidence="1">
    <location>
        <begin position="99"/>
        <end position="108"/>
    </location>
</feature>
<dbReference type="KEGG" id="act:ACLA_062160"/>
<organism evidence="2 3">
    <name type="scientific">Aspergillus clavatus (strain ATCC 1007 / CBS 513.65 / DSM 816 / NCTC 3887 / NRRL 1 / QM 1276 / 107)</name>
    <dbReference type="NCBI Taxonomy" id="344612"/>
    <lineage>
        <taxon>Eukaryota</taxon>
        <taxon>Fungi</taxon>
        <taxon>Dikarya</taxon>
        <taxon>Ascomycota</taxon>
        <taxon>Pezizomycotina</taxon>
        <taxon>Eurotiomycetes</taxon>
        <taxon>Eurotiomycetidae</taxon>
        <taxon>Eurotiales</taxon>
        <taxon>Aspergillaceae</taxon>
        <taxon>Aspergillus</taxon>
        <taxon>Aspergillus subgen. Fumigati</taxon>
    </lineage>
</organism>
<dbReference type="EMBL" id="DS027050">
    <property type="protein sequence ID" value="EAW12253.1"/>
    <property type="molecule type" value="Genomic_DNA"/>
</dbReference>
<reference evidence="2 3" key="1">
    <citation type="journal article" date="2008" name="PLoS Genet.">
        <title>Genomic islands in the pathogenic filamentous fungus Aspergillus fumigatus.</title>
        <authorList>
            <person name="Fedorova N.D."/>
            <person name="Khaldi N."/>
            <person name="Joardar V.S."/>
            <person name="Maiti R."/>
            <person name="Amedeo P."/>
            <person name="Anderson M.J."/>
            <person name="Crabtree J."/>
            <person name="Silva J.C."/>
            <person name="Badger J.H."/>
            <person name="Albarraq A."/>
            <person name="Angiuoli S."/>
            <person name="Bussey H."/>
            <person name="Bowyer P."/>
            <person name="Cotty P.J."/>
            <person name="Dyer P.S."/>
            <person name="Egan A."/>
            <person name="Galens K."/>
            <person name="Fraser-Liggett C.M."/>
            <person name="Haas B.J."/>
            <person name="Inman J.M."/>
            <person name="Kent R."/>
            <person name="Lemieux S."/>
            <person name="Malavazi I."/>
            <person name="Orvis J."/>
            <person name="Roemer T."/>
            <person name="Ronning C.M."/>
            <person name="Sundaram J.P."/>
            <person name="Sutton G."/>
            <person name="Turner G."/>
            <person name="Venter J.C."/>
            <person name="White O.R."/>
            <person name="Whitty B.R."/>
            <person name="Youngman P."/>
            <person name="Wolfe K.H."/>
            <person name="Goldman G.H."/>
            <person name="Wortman J.R."/>
            <person name="Jiang B."/>
            <person name="Denning D.W."/>
            <person name="Nierman W.C."/>
        </authorList>
    </citation>
    <scope>NUCLEOTIDE SEQUENCE [LARGE SCALE GENOMIC DNA]</scope>
    <source>
        <strain evidence="3">ATCC 1007 / CBS 513.65 / DSM 816 / NCTC 3887 / NRRL 1</strain>
    </source>
</reference>
<keyword evidence="3" id="KW-1185">Reference proteome</keyword>
<evidence type="ECO:0000313" key="2">
    <source>
        <dbReference type="EMBL" id="EAW12253.1"/>
    </source>
</evidence>
<dbReference type="AlphaFoldDB" id="A1CCJ6"/>
<sequence>MTFGPIVHPVASVAQLNESNAVLWSIAAGANPLPVARVSAWINVRGLAEAHVQALLTPEAGGKRHVPASGEPFCYEWAADIIKTKSTGRRTQSLQTMRLARDQDRRTN</sequence>
<dbReference type="STRING" id="344612.A1CCJ6"/>
<dbReference type="VEuPathDB" id="FungiDB:ACLA_062160"/>
<accession>A1CCJ6</accession>
<dbReference type="RefSeq" id="XP_001273679.1">
    <property type="nucleotide sequence ID" value="XM_001273678.1"/>
</dbReference>
<dbReference type="HOGENOM" id="CLU_2196339_0_0_1"/>
<evidence type="ECO:0000313" key="3">
    <source>
        <dbReference type="Proteomes" id="UP000006701"/>
    </source>
</evidence>
<protein>
    <submittedName>
        <fullName evidence="2">Uncharacterized protein</fullName>
    </submittedName>
</protein>
<dbReference type="Gene3D" id="3.40.50.720">
    <property type="entry name" value="NAD(P)-binding Rossmann-like Domain"/>
    <property type="match status" value="1"/>
</dbReference>
<gene>
    <name evidence="2" type="ORF">ACLA_062160</name>
</gene>
<name>A1CCJ6_ASPCL</name>
<dbReference type="eggNOG" id="KOG1502">
    <property type="taxonomic scope" value="Eukaryota"/>
</dbReference>
<proteinExistence type="predicted"/>
<dbReference type="OrthoDB" id="2735536at2759"/>
<evidence type="ECO:0000256" key="1">
    <source>
        <dbReference type="SAM" id="MobiDB-lite"/>
    </source>
</evidence>
<feature type="region of interest" description="Disordered" evidence="1">
    <location>
        <begin position="87"/>
        <end position="108"/>
    </location>
</feature>
<dbReference type="Proteomes" id="UP000006701">
    <property type="component" value="Unassembled WGS sequence"/>
</dbReference>